<organism evidence="1 2">
    <name type="scientific">Peronospora matthiolae</name>
    <dbReference type="NCBI Taxonomy" id="2874970"/>
    <lineage>
        <taxon>Eukaryota</taxon>
        <taxon>Sar</taxon>
        <taxon>Stramenopiles</taxon>
        <taxon>Oomycota</taxon>
        <taxon>Peronosporomycetes</taxon>
        <taxon>Peronosporales</taxon>
        <taxon>Peronosporaceae</taxon>
        <taxon>Peronospora</taxon>
    </lineage>
</organism>
<proteinExistence type="predicted"/>
<sequence>MPWLARYNPQIDWLARSVRRRSRFDVSKVFTHLLVSASDWPNVTVVDRTSTTPAAHRVSDGPLCTACSVFLRTSDDVSSLCSEKYDVDEQWLQHEDNAVKQRFPHERAVVELVVPSAPIVVEHRLPQGQDVAEQGLATECDVDGHEAPRANMMVQHGFPSSPTVFERRFSHEQDVFEQGLPHEFVAVEQGLQHHRRHTSMEFSRRTILTSWMRTSRI</sequence>
<accession>A0AAV1UPI2</accession>
<evidence type="ECO:0000313" key="2">
    <source>
        <dbReference type="Proteomes" id="UP001162060"/>
    </source>
</evidence>
<dbReference type="AlphaFoldDB" id="A0AAV1UPI2"/>
<name>A0AAV1UPI2_9STRA</name>
<reference evidence="1" key="1">
    <citation type="submission" date="2024-01" db="EMBL/GenBank/DDBJ databases">
        <authorList>
            <person name="Webb A."/>
        </authorList>
    </citation>
    <scope>NUCLEOTIDE SEQUENCE</scope>
    <source>
        <strain evidence="1">Pm1</strain>
    </source>
</reference>
<dbReference type="EMBL" id="CAKLBY020000222">
    <property type="protein sequence ID" value="CAK7935643.1"/>
    <property type="molecule type" value="Genomic_DNA"/>
</dbReference>
<evidence type="ECO:0000313" key="1">
    <source>
        <dbReference type="EMBL" id="CAK7935643.1"/>
    </source>
</evidence>
<gene>
    <name evidence="1" type="ORF">PM001_LOCUS20793</name>
</gene>
<protein>
    <submittedName>
        <fullName evidence="1">Uncharacterized protein</fullName>
    </submittedName>
</protein>
<dbReference type="Proteomes" id="UP001162060">
    <property type="component" value="Unassembled WGS sequence"/>
</dbReference>
<comment type="caution">
    <text evidence="1">The sequence shown here is derived from an EMBL/GenBank/DDBJ whole genome shotgun (WGS) entry which is preliminary data.</text>
</comment>